<proteinExistence type="predicted"/>
<evidence type="ECO:0000313" key="3">
    <source>
        <dbReference type="Proteomes" id="UP000595610"/>
    </source>
</evidence>
<keyword evidence="3" id="KW-1185">Reference proteome</keyword>
<accession>A0A7T4TAG0</accession>
<feature type="chain" id="PRO_5032605666" evidence="1">
    <location>
        <begin position="41"/>
        <end position="65"/>
    </location>
</feature>
<protein>
    <submittedName>
        <fullName evidence="2">Uncharacterized protein</fullName>
    </submittedName>
</protein>
<feature type="signal peptide" evidence="1">
    <location>
        <begin position="1"/>
        <end position="40"/>
    </location>
</feature>
<keyword evidence="1" id="KW-0732">Signal</keyword>
<dbReference type="KEGG" id="pgis:I6I06_23260"/>
<dbReference type="EMBL" id="CP066076">
    <property type="protein sequence ID" value="QQC65734.1"/>
    <property type="molecule type" value="Genomic_DNA"/>
</dbReference>
<organism evidence="2 3">
    <name type="scientific">Paraburkholderia ginsengisoli</name>
    <dbReference type="NCBI Taxonomy" id="311231"/>
    <lineage>
        <taxon>Bacteria</taxon>
        <taxon>Pseudomonadati</taxon>
        <taxon>Pseudomonadota</taxon>
        <taxon>Betaproteobacteria</taxon>
        <taxon>Burkholderiales</taxon>
        <taxon>Burkholderiaceae</taxon>
        <taxon>Paraburkholderia</taxon>
    </lineage>
</organism>
<evidence type="ECO:0000256" key="1">
    <source>
        <dbReference type="SAM" id="SignalP"/>
    </source>
</evidence>
<dbReference type="Proteomes" id="UP000595610">
    <property type="component" value="Chromosome 2"/>
</dbReference>
<dbReference type="AlphaFoldDB" id="A0A7T4TAG0"/>
<evidence type="ECO:0000313" key="2">
    <source>
        <dbReference type="EMBL" id="QQC65734.1"/>
    </source>
</evidence>
<sequence>MTLLAGWRSLSSTFVGRIGRLRQVALALIAIAAAAGSAMAADRFAQADSGQLSLLTPICGVHFIR</sequence>
<name>A0A7T4TAG0_9BURK</name>
<reference evidence="2 3" key="1">
    <citation type="submission" date="2020-12" db="EMBL/GenBank/DDBJ databases">
        <title>FDA dAtabase for Regulatory Grade micrObial Sequences (FDA-ARGOS): Supporting development and validation of Infectious Disease Dx tests.</title>
        <authorList>
            <person name="Nelson B."/>
            <person name="Plummer A."/>
            <person name="Tallon L."/>
            <person name="Sadzewicz L."/>
            <person name="Zhao X."/>
            <person name="Boylan J."/>
            <person name="Ott S."/>
            <person name="Bowen H."/>
            <person name="Vavikolanu K."/>
            <person name="Mehta A."/>
            <person name="Aluvathingal J."/>
            <person name="Nadendla S."/>
            <person name="Myers T."/>
            <person name="Yan Y."/>
            <person name="Sichtig H."/>
        </authorList>
    </citation>
    <scope>NUCLEOTIDE SEQUENCE [LARGE SCALE GENOMIC DNA]</scope>
    <source>
        <strain evidence="2 3">FDAARGOS_1049</strain>
    </source>
</reference>
<dbReference type="RefSeq" id="WP_157004156.1">
    <property type="nucleotide sequence ID" value="NZ_CP066076.1"/>
</dbReference>
<gene>
    <name evidence="2" type="ORF">I6I06_23260</name>
</gene>